<organism evidence="1 2">
    <name type="scientific">Trema orientale</name>
    <name type="common">Charcoal tree</name>
    <name type="synonym">Celtis orientalis</name>
    <dbReference type="NCBI Taxonomy" id="63057"/>
    <lineage>
        <taxon>Eukaryota</taxon>
        <taxon>Viridiplantae</taxon>
        <taxon>Streptophyta</taxon>
        <taxon>Embryophyta</taxon>
        <taxon>Tracheophyta</taxon>
        <taxon>Spermatophyta</taxon>
        <taxon>Magnoliopsida</taxon>
        <taxon>eudicotyledons</taxon>
        <taxon>Gunneridae</taxon>
        <taxon>Pentapetalae</taxon>
        <taxon>rosids</taxon>
        <taxon>fabids</taxon>
        <taxon>Rosales</taxon>
        <taxon>Cannabaceae</taxon>
        <taxon>Trema</taxon>
    </lineage>
</organism>
<reference evidence="2" key="1">
    <citation type="submission" date="2016-06" db="EMBL/GenBank/DDBJ databases">
        <title>Parallel loss of symbiosis genes in relatives of nitrogen-fixing non-legume Parasponia.</title>
        <authorList>
            <person name="Van Velzen R."/>
            <person name="Holmer R."/>
            <person name="Bu F."/>
            <person name="Rutten L."/>
            <person name="Van Zeijl A."/>
            <person name="Liu W."/>
            <person name="Santuari L."/>
            <person name="Cao Q."/>
            <person name="Sharma T."/>
            <person name="Shen D."/>
            <person name="Roswanjaya Y."/>
            <person name="Wardhani T."/>
            <person name="Kalhor M.S."/>
            <person name="Jansen J."/>
            <person name="Van den Hoogen J."/>
            <person name="Gungor B."/>
            <person name="Hartog M."/>
            <person name="Hontelez J."/>
            <person name="Verver J."/>
            <person name="Yang W.-C."/>
            <person name="Schijlen E."/>
            <person name="Repin R."/>
            <person name="Schilthuizen M."/>
            <person name="Schranz E."/>
            <person name="Heidstra R."/>
            <person name="Miyata K."/>
            <person name="Fedorova E."/>
            <person name="Kohlen W."/>
            <person name="Bisseling T."/>
            <person name="Smit S."/>
            <person name="Geurts R."/>
        </authorList>
    </citation>
    <scope>NUCLEOTIDE SEQUENCE [LARGE SCALE GENOMIC DNA]</scope>
    <source>
        <strain evidence="2">cv. RG33-2</strain>
    </source>
</reference>
<dbReference type="Proteomes" id="UP000237000">
    <property type="component" value="Unassembled WGS sequence"/>
</dbReference>
<dbReference type="InParanoid" id="A0A2P5DB49"/>
<comment type="caution">
    <text evidence="1">The sequence shown here is derived from an EMBL/GenBank/DDBJ whole genome shotgun (WGS) entry which is preliminary data.</text>
</comment>
<sequence>MRRIQRYYRCLKRRSGEALVTKKAHGGRKLQGGQSLFSRDEIRRDLAAWLHRKMEGPCIGRLELPCVGGEVLKFRCSFSLSGTSLEEDEKIEGFKCNFWKLLI</sequence>
<proteinExistence type="predicted"/>
<dbReference type="EMBL" id="JXTC01000282">
    <property type="protein sequence ID" value="PON70516.1"/>
    <property type="molecule type" value="Genomic_DNA"/>
</dbReference>
<evidence type="ECO:0000313" key="1">
    <source>
        <dbReference type="EMBL" id="PON70516.1"/>
    </source>
</evidence>
<gene>
    <name evidence="1" type="ORF">TorRG33x02_256720</name>
</gene>
<evidence type="ECO:0000313" key="2">
    <source>
        <dbReference type="Proteomes" id="UP000237000"/>
    </source>
</evidence>
<keyword evidence="2" id="KW-1185">Reference proteome</keyword>
<name>A0A2P5DB49_TREOI</name>
<protein>
    <submittedName>
        <fullName evidence="1">Uncharacterized protein</fullName>
    </submittedName>
</protein>
<dbReference type="AlphaFoldDB" id="A0A2P5DB49"/>
<accession>A0A2P5DB49</accession>